<reference evidence="3 4" key="1">
    <citation type="submission" date="2024-03" db="EMBL/GenBank/DDBJ databases">
        <title>The Acrasis kona genome and developmental transcriptomes reveal deep origins of eukaryotic multicellular pathways.</title>
        <authorList>
            <person name="Sheikh S."/>
            <person name="Fu C.-J."/>
            <person name="Brown M.W."/>
            <person name="Baldauf S.L."/>
        </authorList>
    </citation>
    <scope>NUCLEOTIDE SEQUENCE [LARGE SCALE GENOMIC DNA]</scope>
    <source>
        <strain evidence="3 4">ATCC MYA-3509</strain>
    </source>
</reference>
<feature type="transmembrane region" description="Helical" evidence="2">
    <location>
        <begin position="6"/>
        <end position="30"/>
    </location>
</feature>
<keyword evidence="2" id="KW-0812">Transmembrane</keyword>
<name>A0AAW2Z179_9EUKA</name>
<organism evidence="3 4">
    <name type="scientific">Acrasis kona</name>
    <dbReference type="NCBI Taxonomy" id="1008807"/>
    <lineage>
        <taxon>Eukaryota</taxon>
        <taxon>Discoba</taxon>
        <taxon>Heterolobosea</taxon>
        <taxon>Tetramitia</taxon>
        <taxon>Eutetramitia</taxon>
        <taxon>Acrasidae</taxon>
        <taxon>Acrasis</taxon>
    </lineage>
</organism>
<dbReference type="Proteomes" id="UP001431209">
    <property type="component" value="Unassembled WGS sequence"/>
</dbReference>
<sequence>MDIHSPIVIIAVRIVSFPFILLFICVDKIIKLFKAPKKPKQIQQWSIQSMQNRLQERKSQMSKVIPLLEDDQNYQSAMLQIKEARREVYQLEKRIRQLKRTVKGLSASKSERKRRLSVNKLKIRTEQILRTVPTPKTTPTPTFEGQTEYETLNNQVV</sequence>
<feature type="coiled-coil region" evidence="1">
    <location>
        <begin position="67"/>
        <end position="108"/>
    </location>
</feature>
<dbReference type="EMBL" id="JAOPGA020000945">
    <property type="protein sequence ID" value="KAL0483200.1"/>
    <property type="molecule type" value="Genomic_DNA"/>
</dbReference>
<evidence type="ECO:0000313" key="3">
    <source>
        <dbReference type="EMBL" id="KAL0483200.1"/>
    </source>
</evidence>
<comment type="caution">
    <text evidence="3">The sequence shown here is derived from an EMBL/GenBank/DDBJ whole genome shotgun (WGS) entry which is preliminary data.</text>
</comment>
<evidence type="ECO:0000256" key="1">
    <source>
        <dbReference type="SAM" id="Coils"/>
    </source>
</evidence>
<proteinExistence type="predicted"/>
<keyword evidence="4" id="KW-1185">Reference proteome</keyword>
<keyword evidence="1" id="KW-0175">Coiled coil</keyword>
<dbReference type="AlphaFoldDB" id="A0AAW2Z179"/>
<protein>
    <submittedName>
        <fullName evidence="3">Uncharacterized protein</fullName>
    </submittedName>
</protein>
<evidence type="ECO:0000256" key="2">
    <source>
        <dbReference type="SAM" id="Phobius"/>
    </source>
</evidence>
<accession>A0AAW2Z179</accession>
<gene>
    <name evidence="3" type="ORF">AKO1_014857</name>
</gene>
<evidence type="ECO:0000313" key="4">
    <source>
        <dbReference type="Proteomes" id="UP001431209"/>
    </source>
</evidence>
<keyword evidence="2" id="KW-0472">Membrane</keyword>
<keyword evidence="2" id="KW-1133">Transmembrane helix</keyword>